<dbReference type="GeneTree" id="ENSGT00940000176864"/>
<dbReference type="InterPro" id="IPR006612">
    <property type="entry name" value="THAP_Znf"/>
</dbReference>
<evidence type="ECO:0000259" key="7">
    <source>
        <dbReference type="PROSITE" id="PS50950"/>
    </source>
</evidence>
<keyword evidence="1" id="KW-0479">Metal-binding</keyword>
<evidence type="ECO:0000256" key="2">
    <source>
        <dbReference type="ARBA" id="ARBA00022771"/>
    </source>
</evidence>
<keyword evidence="6" id="KW-0539">Nucleus</keyword>
<organism evidence="8 9">
    <name type="scientific">Xiphophorus couchianus</name>
    <name type="common">Monterrey platyfish</name>
    <dbReference type="NCBI Taxonomy" id="32473"/>
    <lineage>
        <taxon>Eukaryota</taxon>
        <taxon>Metazoa</taxon>
        <taxon>Chordata</taxon>
        <taxon>Craniata</taxon>
        <taxon>Vertebrata</taxon>
        <taxon>Euteleostomi</taxon>
        <taxon>Actinopterygii</taxon>
        <taxon>Neopterygii</taxon>
        <taxon>Teleostei</taxon>
        <taxon>Neoteleostei</taxon>
        <taxon>Acanthomorphata</taxon>
        <taxon>Ovalentaria</taxon>
        <taxon>Atherinomorphae</taxon>
        <taxon>Cyprinodontiformes</taxon>
        <taxon>Poeciliidae</taxon>
        <taxon>Poeciliinae</taxon>
        <taxon>Xiphophorus</taxon>
    </lineage>
</organism>
<keyword evidence="3" id="KW-0862">Zinc</keyword>
<sequence length="110" mass="12474">MVCSCAFPGCANRANSWSPYRFHRIPLADLHLRMLWLSVLGMDVNTPPAALKHLRSLPKKIVVCANHFTTDCFENYRQYTAGFALRLRLKKGSVPTIRFKFEDDGDVSTA</sequence>
<comment type="similarity">
    <text evidence="6">Belongs to the THAP1 family.</text>
</comment>
<dbReference type="SUPFAM" id="SSF57716">
    <property type="entry name" value="Glucocorticoid receptor-like (DNA-binding domain)"/>
    <property type="match status" value="1"/>
</dbReference>
<name>A0A3B5MDN8_9TELE</name>
<dbReference type="GO" id="GO:0005654">
    <property type="term" value="C:nucleoplasm"/>
    <property type="evidence" value="ECO:0007669"/>
    <property type="project" value="UniProtKB-SubCell"/>
</dbReference>
<evidence type="ECO:0000256" key="4">
    <source>
        <dbReference type="ARBA" id="ARBA00023125"/>
    </source>
</evidence>
<dbReference type="Pfam" id="PF05485">
    <property type="entry name" value="THAP"/>
    <property type="match status" value="1"/>
</dbReference>
<evidence type="ECO:0000256" key="6">
    <source>
        <dbReference type="RuleBase" id="RU369073"/>
    </source>
</evidence>
<dbReference type="PANTHER" id="PTHR46600">
    <property type="entry name" value="THAP DOMAIN-CONTAINING"/>
    <property type="match status" value="1"/>
</dbReference>
<reference evidence="8" key="1">
    <citation type="submission" date="2025-08" db="UniProtKB">
        <authorList>
            <consortium name="Ensembl"/>
        </authorList>
    </citation>
    <scope>IDENTIFICATION</scope>
</reference>
<dbReference type="PROSITE" id="PS50950">
    <property type="entry name" value="ZF_THAP"/>
    <property type="match status" value="1"/>
</dbReference>
<evidence type="ECO:0000313" key="8">
    <source>
        <dbReference type="Ensembl" id="ENSXCOP00000017814.1"/>
    </source>
</evidence>
<keyword evidence="6" id="KW-0175">Coiled coil</keyword>
<dbReference type="PANTHER" id="PTHR46600:SF11">
    <property type="entry name" value="THAP DOMAIN-CONTAINING PROTEIN 10"/>
    <property type="match status" value="1"/>
</dbReference>
<keyword evidence="6" id="KW-0804">Transcription</keyword>
<keyword evidence="6" id="KW-0131">Cell cycle</keyword>
<keyword evidence="2 5" id="KW-0863">Zinc-finger</keyword>
<keyword evidence="9" id="KW-1185">Reference proteome</keyword>
<dbReference type="Proteomes" id="UP000261380">
    <property type="component" value="Unplaced"/>
</dbReference>
<proteinExistence type="inferred from homology"/>
<feature type="domain" description="THAP-type" evidence="7">
    <location>
        <begin position="1"/>
        <end position="98"/>
    </location>
</feature>
<comment type="function">
    <text evidence="6">DNA-binding transcription regulator that regulates endothelial cell proliferation and G1/S cell-cycle progression. Specifically binds the 5'-[AT]NTNN[GT]GGCA[AGT]-3' core DNA sequence and acts by modulating expression of pRB-E2F cell-cycle target genes.</text>
</comment>
<dbReference type="GO" id="GO:0043565">
    <property type="term" value="F:sequence-specific DNA binding"/>
    <property type="evidence" value="ECO:0007669"/>
    <property type="project" value="UniProtKB-UniRule"/>
</dbReference>
<dbReference type="InterPro" id="IPR026516">
    <property type="entry name" value="THAP1/10"/>
</dbReference>
<evidence type="ECO:0000256" key="5">
    <source>
        <dbReference type="PROSITE-ProRule" id="PRU00309"/>
    </source>
</evidence>
<reference evidence="8" key="2">
    <citation type="submission" date="2025-09" db="UniProtKB">
        <authorList>
            <consortium name="Ensembl"/>
        </authorList>
    </citation>
    <scope>IDENTIFICATION</scope>
</reference>
<dbReference type="SMART" id="SM00980">
    <property type="entry name" value="THAP"/>
    <property type="match status" value="1"/>
</dbReference>
<evidence type="ECO:0000313" key="9">
    <source>
        <dbReference type="Proteomes" id="UP000261380"/>
    </source>
</evidence>
<dbReference type="GO" id="GO:0003700">
    <property type="term" value="F:DNA-binding transcription factor activity"/>
    <property type="evidence" value="ECO:0007669"/>
    <property type="project" value="UniProtKB-UniRule"/>
</dbReference>
<evidence type="ECO:0000256" key="3">
    <source>
        <dbReference type="ARBA" id="ARBA00022833"/>
    </source>
</evidence>
<protein>
    <recommendedName>
        <fullName evidence="6">THAP domain-containing protein 1</fullName>
    </recommendedName>
</protein>
<keyword evidence="6" id="KW-0805">Transcription regulation</keyword>
<dbReference type="Ensembl" id="ENSXCOT00000018038.1">
    <property type="protein sequence ID" value="ENSXCOP00000017814.1"/>
    <property type="gene ID" value="ENSXCOG00000013416.1"/>
</dbReference>
<keyword evidence="4 5" id="KW-0238">DNA-binding</keyword>
<dbReference type="SMART" id="SM00692">
    <property type="entry name" value="DM3"/>
    <property type="match status" value="1"/>
</dbReference>
<evidence type="ECO:0000256" key="1">
    <source>
        <dbReference type="ARBA" id="ARBA00022723"/>
    </source>
</evidence>
<comment type="subcellular location">
    <subcellularLocation>
        <location evidence="6">Nucleus</location>
        <location evidence="6">Nucleoplasm</location>
    </subcellularLocation>
</comment>
<dbReference type="GO" id="GO:0008270">
    <property type="term" value="F:zinc ion binding"/>
    <property type="evidence" value="ECO:0007669"/>
    <property type="project" value="UniProtKB-KW"/>
</dbReference>
<dbReference type="AlphaFoldDB" id="A0A3B5MDN8"/>
<dbReference type="GO" id="GO:0001935">
    <property type="term" value="P:endothelial cell proliferation"/>
    <property type="evidence" value="ECO:0007669"/>
    <property type="project" value="UniProtKB-UniRule"/>
</dbReference>
<accession>A0A3B5MDN8</accession>